<evidence type="ECO:0000313" key="3">
    <source>
        <dbReference type="Proteomes" id="UP001181693"/>
    </source>
</evidence>
<dbReference type="EMBL" id="DYDO01000001">
    <property type="protein sequence ID" value="DBA33071.1"/>
    <property type="molecule type" value="Genomic_DNA"/>
</dbReference>
<gene>
    <name evidence="2" type="ORF">GDO54_000803</name>
</gene>
<name>A0AAV3AVR8_PYXAD</name>
<accession>A0AAV3AVR8</accession>
<protein>
    <submittedName>
        <fullName evidence="2">Uncharacterized protein</fullName>
    </submittedName>
</protein>
<dbReference type="AlphaFoldDB" id="A0AAV3AVR8"/>
<reference evidence="2" key="1">
    <citation type="thesis" date="2020" institute="ProQuest LLC" country="789 East Eisenhower Parkway, Ann Arbor, MI, USA">
        <title>Comparative Genomics and Chromosome Evolution.</title>
        <authorList>
            <person name="Mudd A.B."/>
        </authorList>
    </citation>
    <scope>NUCLEOTIDE SEQUENCE</scope>
    <source>
        <strain evidence="2">1538</strain>
        <tissue evidence="2">Blood</tissue>
    </source>
</reference>
<sequence length="138" mass="15509">MRFFLGGGEGGQRYWLLRCDLQFTRAPPGYVVSMRAMQHFLIFRVFMFLWFLYCTSHLFTLHSCLRATFCSTRAARVEGPPSVILVLLEQPPHQAPQVNTPSTSHGYYAVGSTAGILVLAMGLLPVLEFFTGVLVYSQ</sequence>
<proteinExistence type="predicted"/>
<dbReference type="Proteomes" id="UP001181693">
    <property type="component" value="Unassembled WGS sequence"/>
</dbReference>
<evidence type="ECO:0000256" key="1">
    <source>
        <dbReference type="SAM" id="Phobius"/>
    </source>
</evidence>
<feature type="transmembrane region" description="Helical" evidence="1">
    <location>
        <begin position="41"/>
        <end position="59"/>
    </location>
</feature>
<keyword evidence="1" id="KW-1133">Transmembrane helix</keyword>
<evidence type="ECO:0000313" key="2">
    <source>
        <dbReference type="EMBL" id="DBA33071.1"/>
    </source>
</evidence>
<organism evidence="2 3">
    <name type="scientific">Pyxicephalus adspersus</name>
    <name type="common">African bullfrog</name>
    <dbReference type="NCBI Taxonomy" id="30357"/>
    <lineage>
        <taxon>Eukaryota</taxon>
        <taxon>Metazoa</taxon>
        <taxon>Chordata</taxon>
        <taxon>Craniata</taxon>
        <taxon>Vertebrata</taxon>
        <taxon>Euteleostomi</taxon>
        <taxon>Amphibia</taxon>
        <taxon>Batrachia</taxon>
        <taxon>Anura</taxon>
        <taxon>Neobatrachia</taxon>
        <taxon>Ranoidea</taxon>
        <taxon>Pyxicephalidae</taxon>
        <taxon>Pyxicephalinae</taxon>
        <taxon>Pyxicephalus</taxon>
    </lineage>
</organism>
<keyword evidence="3" id="KW-1185">Reference proteome</keyword>
<feature type="transmembrane region" description="Helical" evidence="1">
    <location>
        <begin position="107"/>
        <end position="136"/>
    </location>
</feature>
<comment type="caution">
    <text evidence="2">The sequence shown here is derived from an EMBL/GenBank/DDBJ whole genome shotgun (WGS) entry which is preliminary data.</text>
</comment>
<keyword evidence="1" id="KW-0472">Membrane</keyword>
<keyword evidence="1" id="KW-0812">Transmembrane</keyword>